<proteinExistence type="predicted"/>
<dbReference type="RefSeq" id="WP_086717536.1">
    <property type="nucleotide sequence ID" value="NZ_BLAG01000010.1"/>
</dbReference>
<evidence type="ECO:0008006" key="4">
    <source>
        <dbReference type="Google" id="ProtNLM"/>
    </source>
</evidence>
<dbReference type="EMBL" id="BLAG01000010">
    <property type="protein sequence ID" value="GES31399.1"/>
    <property type="molecule type" value="Genomic_DNA"/>
</dbReference>
<dbReference type="AlphaFoldDB" id="A0A5J4LIM3"/>
<dbReference type="InterPro" id="IPR016566">
    <property type="entry name" value="UCP010219"/>
</dbReference>
<keyword evidence="3" id="KW-1185">Reference proteome</keyword>
<evidence type="ECO:0000313" key="2">
    <source>
        <dbReference type="EMBL" id="GES31399.1"/>
    </source>
</evidence>
<reference evidence="2 3" key="1">
    <citation type="submission" date="2019-10" db="EMBL/GenBank/DDBJ databases">
        <title>Whole genome shotgun sequence of Streptomyces angustmyceticus NBRC 3934.</title>
        <authorList>
            <person name="Hosoyama A."/>
            <person name="Ichikawa N."/>
            <person name="Kimura A."/>
            <person name="Kitahashi Y."/>
            <person name="Komaki H."/>
            <person name="Uohara A."/>
        </authorList>
    </citation>
    <scope>NUCLEOTIDE SEQUENCE [LARGE SCALE GENOMIC DNA]</scope>
    <source>
        <strain evidence="2 3">NBRC 3934</strain>
    </source>
</reference>
<keyword evidence="1" id="KW-0812">Transmembrane</keyword>
<dbReference type="GeneID" id="96752077"/>
<protein>
    <recommendedName>
        <fullName evidence="4">DUF3159 domain-containing protein</fullName>
    </recommendedName>
</protein>
<dbReference type="Pfam" id="PF11361">
    <property type="entry name" value="DUF3159"/>
    <property type="match status" value="1"/>
</dbReference>
<feature type="transmembrane region" description="Helical" evidence="1">
    <location>
        <begin position="98"/>
        <end position="127"/>
    </location>
</feature>
<keyword evidence="1" id="KW-1133">Transmembrane helix</keyword>
<feature type="transmembrane region" description="Helical" evidence="1">
    <location>
        <begin position="148"/>
        <end position="166"/>
    </location>
</feature>
<name>A0A5J4LIM3_9ACTN</name>
<keyword evidence="1" id="KW-0472">Membrane</keyword>
<dbReference type="OrthoDB" id="5244221at2"/>
<dbReference type="Proteomes" id="UP000325598">
    <property type="component" value="Unassembled WGS sequence"/>
</dbReference>
<feature type="transmembrane region" description="Helical" evidence="1">
    <location>
        <begin position="44"/>
        <end position="62"/>
    </location>
</feature>
<accession>A0A5J4LIM3</accession>
<gene>
    <name evidence="2" type="ORF">San01_38860</name>
</gene>
<feature type="transmembrane region" description="Helical" evidence="1">
    <location>
        <begin position="20"/>
        <end position="38"/>
    </location>
</feature>
<organism evidence="2 3">
    <name type="scientific">Streptomyces angustmyceticus</name>
    <dbReference type="NCBI Taxonomy" id="285578"/>
    <lineage>
        <taxon>Bacteria</taxon>
        <taxon>Bacillati</taxon>
        <taxon>Actinomycetota</taxon>
        <taxon>Actinomycetes</taxon>
        <taxon>Kitasatosporales</taxon>
        <taxon>Streptomycetaceae</taxon>
        <taxon>Streptomyces</taxon>
    </lineage>
</organism>
<evidence type="ECO:0000313" key="3">
    <source>
        <dbReference type="Proteomes" id="UP000325598"/>
    </source>
</evidence>
<feature type="transmembrane region" description="Helical" evidence="1">
    <location>
        <begin position="178"/>
        <end position="195"/>
    </location>
</feature>
<sequence length="222" mass="23710">MDPGARREDVTATAVRRRLLRAVIDVAPVFGFTVSFAVTHRLAVALALAIAAGAAVCVHRLVRGEPIRRPLAALGLVCVGGVLAARTGQAANFFLPSLVVHCVVSVVTPVLLVLGWPPMGLLVGAVTGERTRWRRCQVRRRAFTKGNLVILAGHLLMLAIQLPLFFSGRTVALGSVDVLGPIALALAALWGWRIYRRAVGTHRCTAHDRPSAEISPCVERAA</sequence>
<feature type="transmembrane region" description="Helical" evidence="1">
    <location>
        <begin position="69"/>
        <end position="86"/>
    </location>
</feature>
<evidence type="ECO:0000256" key="1">
    <source>
        <dbReference type="SAM" id="Phobius"/>
    </source>
</evidence>
<comment type="caution">
    <text evidence="2">The sequence shown here is derived from an EMBL/GenBank/DDBJ whole genome shotgun (WGS) entry which is preliminary data.</text>
</comment>